<dbReference type="EMBL" id="JAIQCV010000007">
    <property type="protein sequence ID" value="KAH1084276.1"/>
    <property type="molecule type" value="Genomic_DNA"/>
</dbReference>
<keyword evidence="4" id="KW-1185">Reference proteome</keyword>
<evidence type="ECO:0000313" key="4">
    <source>
        <dbReference type="Proteomes" id="UP000828251"/>
    </source>
</evidence>
<comment type="caution">
    <text evidence="3">The sequence shown here is derived from an EMBL/GenBank/DDBJ whole genome shotgun (WGS) entry which is preliminary data.</text>
</comment>
<dbReference type="InterPro" id="IPR026960">
    <property type="entry name" value="RVT-Znf"/>
</dbReference>
<keyword evidence="1" id="KW-0472">Membrane</keyword>
<gene>
    <name evidence="3" type="ORF">J1N35_024037</name>
</gene>
<sequence>MNKIGLVKDFSMSNGFIEVNWADFFICPLLDREINMVVCLKEAVSSKILIPEEEDRLIWIHDNNGVFSLKKLTELLIKDGVVDISFDFDKIWKLKVPPRVRSFLWLVSIDRLPTKEFLIRRGVVKSLWMISVSAACWPVWLARNELVFDRKWPTISSLVFHSKIRALMWIRSVHEELKVDERIWWVCPYRSRSNIKKSGLSGRFWCPLSFGWVKFNICGVEIEDEVGCGGMLRDSDGMTRELFSIPFTTKDSLTVEVGVISMALDVYLAMEWKGKSSLIIEAGSIEVFNWVENKGLRPWLLFSLFKEVEIRLSRIGNVSFSKADKHGNKITFALAVAGLKIPGMFKVLFWFEDCLTDGLFLGFFVVLLAVN</sequence>
<dbReference type="Proteomes" id="UP000828251">
    <property type="component" value="Unassembled WGS sequence"/>
</dbReference>
<name>A0A9D4A2M5_9ROSI</name>
<feature type="domain" description="Reverse transcriptase zinc-binding" evidence="2">
    <location>
        <begin position="85"/>
        <end position="123"/>
    </location>
</feature>
<protein>
    <recommendedName>
        <fullName evidence="2">Reverse transcriptase zinc-binding domain-containing protein</fullName>
    </recommendedName>
</protein>
<evidence type="ECO:0000313" key="3">
    <source>
        <dbReference type="EMBL" id="KAH1084276.1"/>
    </source>
</evidence>
<accession>A0A9D4A2M5</accession>
<dbReference type="PANTHER" id="PTHR47074:SF73">
    <property type="entry name" value="OS04G0448401 PROTEIN"/>
    <property type="match status" value="1"/>
</dbReference>
<dbReference type="PANTHER" id="PTHR47074">
    <property type="entry name" value="BNAC02G40300D PROTEIN"/>
    <property type="match status" value="1"/>
</dbReference>
<keyword evidence="1" id="KW-0812">Transmembrane</keyword>
<dbReference type="AlphaFoldDB" id="A0A9D4A2M5"/>
<dbReference type="OrthoDB" id="1705419at2759"/>
<reference evidence="3 4" key="1">
    <citation type="journal article" date="2021" name="Plant Biotechnol. J.">
        <title>Multi-omics assisted identification of the key and species-specific regulatory components of drought-tolerant mechanisms in Gossypium stocksii.</title>
        <authorList>
            <person name="Yu D."/>
            <person name="Ke L."/>
            <person name="Zhang D."/>
            <person name="Wu Y."/>
            <person name="Sun Y."/>
            <person name="Mei J."/>
            <person name="Sun J."/>
            <person name="Sun Y."/>
        </authorList>
    </citation>
    <scope>NUCLEOTIDE SEQUENCE [LARGE SCALE GENOMIC DNA]</scope>
    <source>
        <strain evidence="4">cv. E1</strain>
        <tissue evidence="3">Leaf</tissue>
    </source>
</reference>
<feature type="transmembrane region" description="Helical" evidence="1">
    <location>
        <begin position="347"/>
        <end position="370"/>
    </location>
</feature>
<keyword evidence="1" id="KW-1133">Transmembrane helix</keyword>
<organism evidence="3 4">
    <name type="scientific">Gossypium stocksii</name>
    <dbReference type="NCBI Taxonomy" id="47602"/>
    <lineage>
        <taxon>Eukaryota</taxon>
        <taxon>Viridiplantae</taxon>
        <taxon>Streptophyta</taxon>
        <taxon>Embryophyta</taxon>
        <taxon>Tracheophyta</taxon>
        <taxon>Spermatophyta</taxon>
        <taxon>Magnoliopsida</taxon>
        <taxon>eudicotyledons</taxon>
        <taxon>Gunneridae</taxon>
        <taxon>Pentapetalae</taxon>
        <taxon>rosids</taxon>
        <taxon>malvids</taxon>
        <taxon>Malvales</taxon>
        <taxon>Malvaceae</taxon>
        <taxon>Malvoideae</taxon>
        <taxon>Gossypium</taxon>
    </lineage>
</organism>
<evidence type="ECO:0000256" key="1">
    <source>
        <dbReference type="SAM" id="Phobius"/>
    </source>
</evidence>
<dbReference type="InterPro" id="IPR052929">
    <property type="entry name" value="RNase_H-like_EbsB-rel"/>
</dbReference>
<proteinExistence type="predicted"/>
<dbReference type="Pfam" id="PF13966">
    <property type="entry name" value="zf-RVT"/>
    <property type="match status" value="1"/>
</dbReference>
<evidence type="ECO:0000259" key="2">
    <source>
        <dbReference type="Pfam" id="PF13966"/>
    </source>
</evidence>